<dbReference type="Pfam" id="PF00201">
    <property type="entry name" value="UDPGT"/>
    <property type="match status" value="1"/>
</dbReference>
<organism evidence="6 7">
    <name type="scientific">Quillaja saponaria</name>
    <name type="common">Soap bark tree</name>
    <dbReference type="NCBI Taxonomy" id="32244"/>
    <lineage>
        <taxon>Eukaryota</taxon>
        <taxon>Viridiplantae</taxon>
        <taxon>Streptophyta</taxon>
        <taxon>Embryophyta</taxon>
        <taxon>Tracheophyta</taxon>
        <taxon>Spermatophyta</taxon>
        <taxon>Magnoliopsida</taxon>
        <taxon>eudicotyledons</taxon>
        <taxon>Gunneridae</taxon>
        <taxon>Pentapetalae</taxon>
        <taxon>rosids</taxon>
        <taxon>fabids</taxon>
        <taxon>Fabales</taxon>
        <taxon>Quillajaceae</taxon>
        <taxon>Quillaja</taxon>
    </lineage>
</organism>
<evidence type="ECO:0000313" key="6">
    <source>
        <dbReference type="EMBL" id="KAJ7964162.1"/>
    </source>
</evidence>
<protein>
    <recommendedName>
        <fullName evidence="5">Glycosyltransferase</fullName>
        <ecNumber evidence="5">2.4.1.-</ecNumber>
    </recommendedName>
</protein>
<dbReference type="CDD" id="cd03784">
    <property type="entry name" value="GT1_Gtf-like"/>
    <property type="match status" value="1"/>
</dbReference>
<dbReference type="FunFam" id="3.40.50.2000:FF:000056">
    <property type="entry name" value="Glycosyltransferase"/>
    <property type="match status" value="1"/>
</dbReference>
<name>A0AAD7LTW9_QUISA</name>
<accession>A0AAD7LTW9</accession>
<evidence type="ECO:0000256" key="3">
    <source>
        <dbReference type="ARBA" id="ARBA00022679"/>
    </source>
</evidence>
<evidence type="ECO:0000256" key="2">
    <source>
        <dbReference type="ARBA" id="ARBA00022676"/>
    </source>
</evidence>
<keyword evidence="3 4" id="KW-0808">Transferase</keyword>
<dbReference type="PROSITE" id="PS00375">
    <property type="entry name" value="UDPGT"/>
    <property type="match status" value="1"/>
</dbReference>
<keyword evidence="7" id="KW-1185">Reference proteome</keyword>
<dbReference type="EMBL" id="JARAOO010000006">
    <property type="protein sequence ID" value="KAJ7964162.1"/>
    <property type="molecule type" value="Genomic_DNA"/>
</dbReference>
<proteinExistence type="inferred from homology"/>
<comment type="similarity">
    <text evidence="1 4">Belongs to the UDP-glycosyltransferase family.</text>
</comment>
<dbReference type="GO" id="GO:0035251">
    <property type="term" value="F:UDP-glucosyltransferase activity"/>
    <property type="evidence" value="ECO:0007669"/>
    <property type="project" value="InterPro"/>
</dbReference>
<dbReference type="AlphaFoldDB" id="A0AAD7LTW9"/>
<evidence type="ECO:0000256" key="4">
    <source>
        <dbReference type="RuleBase" id="RU003718"/>
    </source>
</evidence>
<dbReference type="Gene3D" id="3.40.50.2000">
    <property type="entry name" value="Glycogen Phosphorylase B"/>
    <property type="match status" value="2"/>
</dbReference>
<dbReference type="PANTHER" id="PTHR48048:SF83">
    <property type="entry name" value="GLYCOSYLTRANSFERASE"/>
    <property type="match status" value="1"/>
</dbReference>
<evidence type="ECO:0000256" key="1">
    <source>
        <dbReference type="ARBA" id="ARBA00009995"/>
    </source>
</evidence>
<dbReference type="KEGG" id="qsa:O6P43_014023"/>
<dbReference type="InterPro" id="IPR050481">
    <property type="entry name" value="UDP-glycosyltransf_plant"/>
</dbReference>
<dbReference type="Proteomes" id="UP001163823">
    <property type="component" value="Chromosome 6"/>
</dbReference>
<dbReference type="SUPFAM" id="SSF53756">
    <property type="entry name" value="UDP-Glycosyltransferase/glycogen phosphorylase"/>
    <property type="match status" value="1"/>
</dbReference>
<evidence type="ECO:0000256" key="5">
    <source>
        <dbReference type="RuleBase" id="RU362057"/>
    </source>
</evidence>
<sequence>MNKAELIFVPAPAIGHLVSTLEFAKRLIDCDDRLSITILCPKIPFMPFTDTYPKTVLASQPRNRIQLIDLREIDPPPLELSKKSPEKYMCVLIESLIPTVKAIIQSILSSHSNSNSTRIVGLVLDLCCLSMIDMGNELGIPSYMFQTTNAGFLGLMLYLSTGHNQTSTVFNESDHALSIPGFVNPVPQSALPTALFNNDGGYTAYIKLAKRYRDIKGIIVNSFSELESYAIGSVFNGRVPPVYAVGPVIDIKGPPHPNLDQAQHENIMKWLDDQPSSSVVFLCFGSMGSFGSSQVREIALGIQGSGYKFLWAMRMSPITKENPLNMLPEGFLEWMKDRGMLCEWAPQVEVLAHKAIGGFVSHCGWNSILESLWFGVPIVTWPMYAEQPLNAFMMVKELGLAVELRLDYRMGVDLVMADEIEKAVKHLMDFDCEVRKKVKEMGEMARKAVLRGGSSFNAIGQFIEDVIGSSSC</sequence>
<comment type="caution">
    <text evidence="6">The sequence shown here is derived from an EMBL/GenBank/DDBJ whole genome shotgun (WGS) entry which is preliminary data.</text>
</comment>
<dbReference type="FunFam" id="3.40.50.2000:FF:000080">
    <property type="entry name" value="Glycosyltransferase"/>
    <property type="match status" value="1"/>
</dbReference>
<reference evidence="6" key="1">
    <citation type="journal article" date="2023" name="Science">
        <title>Elucidation of the pathway for biosynthesis of saponin adjuvants from the soapbark tree.</title>
        <authorList>
            <person name="Reed J."/>
            <person name="Orme A."/>
            <person name="El-Demerdash A."/>
            <person name="Owen C."/>
            <person name="Martin L.B.B."/>
            <person name="Misra R.C."/>
            <person name="Kikuchi S."/>
            <person name="Rejzek M."/>
            <person name="Martin A.C."/>
            <person name="Harkess A."/>
            <person name="Leebens-Mack J."/>
            <person name="Louveau T."/>
            <person name="Stephenson M.J."/>
            <person name="Osbourn A."/>
        </authorList>
    </citation>
    <scope>NUCLEOTIDE SEQUENCE</scope>
    <source>
        <strain evidence="6">S10</strain>
    </source>
</reference>
<dbReference type="InterPro" id="IPR002213">
    <property type="entry name" value="UDP_glucos_trans"/>
</dbReference>
<gene>
    <name evidence="6" type="ORF">O6P43_014023</name>
</gene>
<dbReference type="PANTHER" id="PTHR48048">
    <property type="entry name" value="GLYCOSYLTRANSFERASE"/>
    <property type="match status" value="1"/>
</dbReference>
<dbReference type="EC" id="2.4.1.-" evidence="5"/>
<evidence type="ECO:0000313" key="7">
    <source>
        <dbReference type="Proteomes" id="UP001163823"/>
    </source>
</evidence>
<dbReference type="InterPro" id="IPR035595">
    <property type="entry name" value="UDP_glycos_trans_CS"/>
</dbReference>
<keyword evidence="2 4" id="KW-0328">Glycosyltransferase</keyword>